<dbReference type="Pfam" id="PF01966">
    <property type="entry name" value="HD"/>
    <property type="match status" value="1"/>
</dbReference>
<feature type="domain" description="HD/PDEase" evidence="2">
    <location>
        <begin position="496"/>
        <end position="653"/>
    </location>
</feature>
<dbReference type="SUPFAM" id="SSF109604">
    <property type="entry name" value="HD-domain/PDEase-like"/>
    <property type="match status" value="1"/>
</dbReference>
<accession>A0A354YZ54</accession>
<dbReference type="Pfam" id="PF07697">
    <property type="entry name" value="7TMR-HDED"/>
    <property type="match status" value="1"/>
</dbReference>
<keyword evidence="1" id="KW-0812">Transmembrane</keyword>
<keyword evidence="3" id="KW-0378">Hydrolase</keyword>
<protein>
    <submittedName>
        <fullName evidence="3">HD family phosphohydrolase</fullName>
    </submittedName>
</protein>
<dbReference type="AlphaFoldDB" id="A0A354YZ54"/>
<dbReference type="Gene3D" id="1.10.3210.10">
    <property type="entry name" value="Hypothetical protein af1432"/>
    <property type="match status" value="1"/>
</dbReference>
<feature type="transmembrane region" description="Helical" evidence="1">
    <location>
        <begin position="311"/>
        <end position="331"/>
    </location>
</feature>
<dbReference type="PANTHER" id="PTHR36442:SF1">
    <property type="entry name" value="CYCLIC-DI-AMP PHOSPHODIESTERASE PGPH"/>
    <property type="match status" value="1"/>
</dbReference>
<evidence type="ECO:0000256" key="1">
    <source>
        <dbReference type="SAM" id="Phobius"/>
    </source>
</evidence>
<proteinExistence type="predicted"/>
<dbReference type="Pfam" id="PF07698">
    <property type="entry name" value="7TM-7TMR_HD"/>
    <property type="match status" value="1"/>
</dbReference>
<dbReference type="GO" id="GO:0016787">
    <property type="term" value="F:hydrolase activity"/>
    <property type="evidence" value="ECO:0007669"/>
    <property type="project" value="UniProtKB-KW"/>
</dbReference>
<dbReference type="InterPro" id="IPR006674">
    <property type="entry name" value="HD_domain"/>
</dbReference>
<evidence type="ECO:0000313" key="4">
    <source>
        <dbReference type="Proteomes" id="UP000263273"/>
    </source>
</evidence>
<reference evidence="3 4" key="1">
    <citation type="journal article" date="2018" name="Nat. Biotechnol.">
        <title>A standardized bacterial taxonomy based on genome phylogeny substantially revises the tree of life.</title>
        <authorList>
            <person name="Parks D.H."/>
            <person name="Chuvochina M."/>
            <person name="Waite D.W."/>
            <person name="Rinke C."/>
            <person name="Skarshewski A."/>
            <person name="Chaumeil P.A."/>
            <person name="Hugenholtz P."/>
        </authorList>
    </citation>
    <scope>NUCLEOTIDE SEQUENCE [LARGE SCALE GENOMIC DNA]</scope>
    <source>
        <strain evidence="3">UBA10948</strain>
    </source>
</reference>
<dbReference type="NCBIfam" id="TIGR00277">
    <property type="entry name" value="HDIG"/>
    <property type="match status" value="1"/>
</dbReference>
<feature type="transmembrane region" description="Helical" evidence="1">
    <location>
        <begin position="441"/>
        <end position="467"/>
    </location>
</feature>
<keyword evidence="1" id="KW-1133">Transmembrane helix</keyword>
<organism evidence="3 4">
    <name type="scientific">Syntrophomonas wolfei</name>
    <dbReference type="NCBI Taxonomy" id="863"/>
    <lineage>
        <taxon>Bacteria</taxon>
        <taxon>Bacillati</taxon>
        <taxon>Bacillota</taxon>
        <taxon>Clostridia</taxon>
        <taxon>Eubacteriales</taxon>
        <taxon>Syntrophomonadaceae</taxon>
        <taxon>Syntrophomonas</taxon>
    </lineage>
</organism>
<gene>
    <name evidence="3" type="ORF">DDZ44_06250</name>
</gene>
<feature type="transmembrane region" description="Helical" evidence="1">
    <location>
        <begin position="416"/>
        <end position="435"/>
    </location>
</feature>
<dbReference type="Proteomes" id="UP000263273">
    <property type="component" value="Unassembled WGS sequence"/>
</dbReference>
<feature type="transmembrane region" description="Helical" evidence="1">
    <location>
        <begin position="276"/>
        <end position="299"/>
    </location>
</feature>
<dbReference type="EMBL" id="DNZF01000139">
    <property type="protein sequence ID" value="HBK53517.1"/>
    <property type="molecule type" value="Genomic_DNA"/>
</dbReference>
<dbReference type="RefSeq" id="WP_061214423.1">
    <property type="nucleotide sequence ID" value="NZ_DCDX01000059.1"/>
</dbReference>
<dbReference type="CDD" id="cd00077">
    <property type="entry name" value="HDc"/>
    <property type="match status" value="1"/>
</dbReference>
<dbReference type="SMART" id="SM00471">
    <property type="entry name" value="HDc"/>
    <property type="match status" value="1"/>
</dbReference>
<evidence type="ECO:0000313" key="3">
    <source>
        <dbReference type="EMBL" id="HBK53517.1"/>
    </source>
</evidence>
<sequence length="730" mass="82428">MKLSTILNFVWKRIYGFLSQSTTRKVLGVLLFFSVTIFIIFSKFTPTQVRLKPDEVAQRNIQSNITAVVIDEKQSDELRKQAASKVQKVYQGDQYALSNTETEINNFFSTLMEIMNSDDKQEKLLDLLDSSSKRKDYLNLKYNRQQLASYLLDTPISDIETMRQTSIMAVRGIMSKPLTDEAIKGASEQVDKQVDALAFAPQAQEIMKLVISNSLRPNLIFNEEATNKAIEEAMASVQPVQKTIKAGEIIVREGDRVTEEQISTLEQLGIQRSKSYPLTILGAGLFVFLSFWLIIEFLRRYYRDIFENDRLMLLIGLVFILILLITRFLTIIKISNQPDINNLMAYLAPVAAGSMLIAILLDNRLAYFLTMIMALYVGLLAEGNQLFYAITAFVGGSVGVFQVYKLNQTSDLARSGLYIALANMVSIITLFLIGGNWSLNLAITGVLIGAINGIFSAVLMIGALPYLESAFSITSMNKLLEFSNPNHYLLRRLLLEAPGTYHHSLMVGNLAEASAESIGANPLMVRVGAYYHDIGKIKRPNYFVENQQGFDNPHEKIAPALSALIITSHVKDGVEMAREARLPQTIIDFIEQHHGTSLTKYFYNRAMEEDRDGKLGEESFRYEGPKPKRKEVALVMLADSVEAAVRSLSDPRPEKIRNMVRLLIKDKLNDGQLELCDLTFKDLDTIGNSFCKVLEGMYHKRIEYPETIVREFEKRRESHGNHDNKPAEQD</sequence>
<keyword evidence="1" id="KW-0472">Membrane</keyword>
<dbReference type="InterPro" id="IPR011621">
    <property type="entry name" value="Metal-dep_PHydrolase_7TM_intra"/>
</dbReference>
<dbReference type="InterPro" id="IPR011624">
    <property type="entry name" value="Metal-dep_PHydrolase_7TM_extra"/>
</dbReference>
<name>A0A354YZ54_9FIRM</name>
<dbReference type="STRING" id="378794.GCA_001570625_01975"/>
<dbReference type="InterPro" id="IPR052722">
    <property type="entry name" value="PgpH_phosphodiesterase"/>
</dbReference>
<dbReference type="InterPro" id="IPR006675">
    <property type="entry name" value="HDIG_dom"/>
</dbReference>
<feature type="transmembrane region" description="Helical" evidence="1">
    <location>
        <begin position="343"/>
        <end position="360"/>
    </location>
</feature>
<dbReference type="InterPro" id="IPR003607">
    <property type="entry name" value="HD/PDEase_dom"/>
</dbReference>
<feature type="transmembrane region" description="Helical" evidence="1">
    <location>
        <begin position="26"/>
        <end position="44"/>
    </location>
</feature>
<dbReference type="PANTHER" id="PTHR36442">
    <property type="entry name" value="CYCLIC-DI-AMP PHOSPHODIESTERASE PGPH"/>
    <property type="match status" value="1"/>
</dbReference>
<evidence type="ECO:0000259" key="2">
    <source>
        <dbReference type="SMART" id="SM00471"/>
    </source>
</evidence>
<comment type="caution">
    <text evidence="3">The sequence shown here is derived from an EMBL/GenBank/DDBJ whole genome shotgun (WGS) entry which is preliminary data.</text>
</comment>